<evidence type="ECO:0000313" key="2">
    <source>
        <dbReference type="Proteomes" id="UP001271792"/>
    </source>
</evidence>
<dbReference type="RefSeq" id="WP_319990049.1">
    <property type="nucleotide sequence ID" value="NZ_JAXAVV010000041.1"/>
</dbReference>
<sequence>MNQVPQHRALLGVDVVGSAQLPGHLLNAIPGTISNLVGSALRQSGIDPDGEVLSLESPGDGVLMVLPSGRLGAILDAAVRLDQLTVEHNRWRKPEVRLRVAVHVGPVGDDGFHRARITHTRLLDAPEFKNLLKRCHAEATGATAEETATTALIVSSEALDTAFSGDHTEVARRGDFASLPVSHKEYRHDAWVRVPGFDSRSLAALADTTTAPEPVARVRNVVHGNMHGVQAGNVSGDLNFHAGRRP</sequence>
<gene>
    <name evidence="1" type="ORF">SK571_43980</name>
</gene>
<reference evidence="1 2" key="2">
    <citation type="submission" date="2023-11" db="EMBL/GenBank/DDBJ databases">
        <authorList>
            <person name="Lara A.C."/>
            <person name="Chronakova A."/>
        </authorList>
    </citation>
    <scope>NUCLEOTIDE SEQUENCE [LARGE SCALE GENOMIC DNA]</scope>
    <source>
        <strain evidence="1 2">BCCO 10_0798</strain>
    </source>
</reference>
<accession>A0ABU4U715</accession>
<organism evidence="1 2">
    <name type="scientific">Lentzea kristufekii</name>
    <dbReference type="NCBI Taxonomy" id="3095430"/>
    <lineage>
        <taxon>Bacteria</taxon>
        <taxon>Bacillati</taxon>
        <taxon>Actinomycetota</taxon>
        <taxon>Actinomycetes</taxon>
        <taxon>Pseudonocardiales</taxon>
        <taxon>Pseudonocardiaceae</taxon>
        <taxon>Lentzea</taxon>
    </lineage>
</organism>
<protein>
    <recommendedName>
        <fullName evidence="3">Guanylate cyclase domain-containing protein</fullName>
    </recommendedName>
</protein>
<dbReference type="InterPro" id="IPR029787">
    <property type="entry name" value="Nucleotide_cyclase"/>
</dbReference>
<evidence type="ECO:0000313" key="1">
    <source>
        <dbReference type="EMBL" id="MDX8056377.1"/>
    </source>
</evidence>
<dbReference type="EMBL" id="JAXAVV010000041">
    <property type="protein sequence ID" value="MDX8056377.1"/>
    <property type="molecule type" value="Genomic_DNA"/>
</dbReference>
<comment type="caution">
    <text evidence="1">The sequence shown here is derived from an EMBL/GenBank/DDBJ whole genome shotgun (WGS) entry which is preliminary data.</text>
</comment>
<dbReference type="SUPFAM" id="SSF55073">
    <property type="entry name" value="Nucleotide cyclase"/>
    <property type="match status" value="1"/>
</dbReference>
<evidence type="ECO:0008006" key="3">
    <source>
        <dbReference type="Google" id="ProtNLM"/>
    </source>
</evidence>
<proteinExistence type="predicted"/>
<keyword evidence="2" id="KW-1185">Reference proteome</keyword>
<dbReference type="Proteomes" id="UP001271792">
    <property type="component" value="Unassembled WGS sequence"/>
</dbReference>
<reference evidence="1 2" key="1">
    <citation type="submission" date="2023-11" db="EMBL/GenBank/DDBJ databases">
        <title>Lentzea sokolovensis, sp. nov., Lentzea kristufkii, sp. nov., and Lentzea miocenensis, sp. nov., rare actinobacteria from Sokolov Coal Basin, Miocene lacustrine sediment, Czech Republic.</title>
        <authorList>
            <person name="Lara A."/>
            <person name="Kotroba L."/>
            <person name="Nouioui I."/>
            <person name="Neumann-Schaal M."/>
            <person name="Mast Y."/>
            <person name="Chronakova A."/>
        </authorList>
    </citation>
    <scope>NUCLEOTIDE SEQUENCE [LARGE SCALE GENOMIC DNA]</scope>
    <source>
        <strain evidence="1 2">BCCO 10_0798</strain>
    </source>
</reference>
<name>A0ABU4U715_9PSEU</name>